<accession>A0A8H6RGH7</accession>
<sequence length="244" mass="28121">MVLGILTAVVACPAIIGTTEAIRHGQRNNQREEHRGRKHNLVVTLLNHNDYSARFNGAAIVLANKKLWIDTTGQLRRAGAHPYTGYFLPFHNMEQIWRQQGYRRGEGMVSTISHDPPFLNWIYVDSKTHEVKYGVRDEAEPNLVGPFDVTKTDRRLNFQGWEGFVAVEEKEDSGLWALYFDVEDDGLSSEERVGTQNLRMLALEVWRKELRMDREAAVEEREERLRAREEHDNKSEKSAETTVS</sequence>
<evidence type="ECO:0000313" key="4">
    <source>
        <dbReference type="Proteomes" id="UP000660729"/>
    </source>
</evidence>
<keyword evidence="4" id="KW-1185">Reference proteome</keyword>
<dbReference type="Proteomes" id="UP000660729">
    <property type="component" value="Unassembled WGS sequence"/>
</dbReference>
<protein>
    <submittedName>
        <fullName evidence="3">Uncharacterized protein</fullName>
    </submittedName>
</protein>
<feature type="signal peptide" evidence="2">
    <location>
        <begin position="1"/>
        <end position="21"/>
    </location>
</feature>
<dbReference type="OrthoDB" id="3928002at2759"/>
<dbReference type="EMBL" id="JABCIY010000169">
    <property type="protein sequence ID" value="KAF7190519.1"/>
    <property type="molecule type" value="Genomic_DNA"/>
</dbReference>
<dbReference type="PANTHER" id="PTHR38049">
    <property type="entry name" value="RICIN B LECTIN DOMAIN-CONTAINING PROTEIN"/>
    <property type="match status" value="1"/>
</dbReference>
<name>A0A8H6RGH7_9PEZI</name>
<feature type="region of interest" description="Disordered" evidence="1">
    <location>
        <begin position="218"/>
        <end position="244"/>
    </location>
</feature>
<evidence type="ECO:0000256" key="1">
    <source>
        <dbReference type="SAM" id="MobiDB-lite"/>
    </source>
</evidence>
<reference evidence="3" key="1">
    <citation type="submission" date="2020-04" db="EMBL/GenBank/DDBJ databases">
        <title>Draft genome resource of the tomato pathogen Pseudocercospora fuligena.</title>
        <authorList>
            <person name="Zaccaron A."/>
        </authorList>
    </citation>
    <scope>NUCLEOTIDE SEQUENCE</scope>
    <source>
        <strain evidence="3">PF001</strain>
    </source>
</reference>
<gene>
    <name evidence="3" type="ORF">HII31_08233</name>
</gene>
<evidence type="ECO:0000256" key="2">
    <source>
        <dbReference type="SAM" id="SignalP"/>
    </source>
</evidence>
<dbReference type="AlphaFoldDB" id="A0A8H6RGH7"/>
<evidence type="ECO:0000313" key="3">
    <source>
        <dbReference type="EMBL" id="KAF7190519.1"/>
    </source>
</evidence>
<proteinExistence type="predicted"/>
<keyword evidence="2" id="KW-0732">Signal</keyword>
<feature type="chain" id="PRO_5034214349" evidence="2">
    <location>
        <begin position="22"/>
        <end position="244"/>
    </location>
</feature>
<dbReference type="PANTHER" id="PTHR38049:SF2">
    <property type="entry name" value="RICIN B LECTIN DOMAIN-CONTAINING PROTEIN"/>
    <property type="match status" value="1"/>
</dbReference>
<organism evidence="3 4">
    <name type="scientific">Pseudocercospora fuligena</name>
    <dbReference type="NCBI Taxonomy" id="685502"/>
    <lineage>
        <taxon>Eukaryota</taxon>
        <taxon>Fungi</taxon>
        <taxon>Dikarya</taxon>
        <taxon>Ascomycota</taxon>
        <taxon>Pezizomycotina</taxon>
        <taxon>Dothideomycetes</taxon>
        <taxon>Dothideomycetidae</taxon>
        <taxon>Mycosphaerellales</taxon>
        <taxon>Mycosphaerellaceae</taxon>
        <taxon>Pseudocercospora</taxon>
    </lineage>
</organism>
<comment type="caution">
    <text evidence="3">The sequence shown here is derived from an EMBL/GenBank/DDBJ whole genome shotgun (WGS) entry which is preliminary data.</text>
</comment>